<evidence type="ECO:0000256" key="2">
    <source>
        <dbReference type="ARBA" id="ARBA00022448"/>
    </source>
</evidence>
<keyword evidence="10" id="KW-1185">Reference proteome</keyword>
<dbReference type="PANTHER" id="PTHR42718">
    <property type="entry name" value="MAJOR FACILITATOR SUPERFAMILY MULTIDRUG TRANSPORTER MFSC"/>
    <property type="match status" value="1"/>
</dbReference>
<dbReference type="InterPro" id="IPR011701">
    <property type="entry name" value="MFS"/>
</dbReference>
<evidence type="ECO:0000256" key="6">
    <source>
        <dbReference type="ARBA" id="ARBA00023136"/>
    </source>
</evidence>
<dbReference type="PROSITE" id="PS50850">
    <property type="entry name" value="MFS"/>
    <property type="match status" value="1"/>
</dbReference>
<reference evidence="9 10" key="1">
    <citation type="submission" date="2013-08" db="EMBL/GenBank/DDBJ databases">
        <title>The genome sequence of Knoellia aerolata.</title>
        <authorList>
            <person name="Zhu W."/>
            <person name="Wang G."/>
        </authorList>
    </citation>
    <scope>NUCLEOTIDE SEQUENCE [LARGE SCALE GENOMIC DNA]</scope>
    <source>
        <strain evidence="9 10">DSM 18566</strain>
    </source>
</reference>
<dbReference type="GO" id="GO:0022857">
    <property type="term" value="F:transmembrane transporter activity"/>
    <property type="evidence" value="ECO:0007669"/>
    <property type="project" value="InterPro"/>
</dbReference>
<dbReference type="STRING" id="1385519.N801_08280"/>
<dbReference type="EMBL" id="AVPL01000041">
    <property type="protein sequence ID" value="KGN40416.1"/>
    <property type="molecule type" value="Genomic_DNA"/>
</dbReference>
<gene>
    <name evidence="9" type="ORF">N801_08280</name>
</gene>
<dbReference type="CDD" id="cd17321">
    <property type="entry name" value="MFS_MMR_MDR_like"/>
    <property type="match status" value="1"/>
</dbReference>
<proteinExistence type="predicted"/>
<feature type="transmembrane region" description="Helical" evidence="7">
    <location>
        <begin position="446"/>
        <end position="468"/>
    </location>
</feature>
<keyword evidence="3" id="KW-1003">Cell membrane</keyword>
<protein>
    <recommendedName>
        <fullName evidence="8">Major facilitator superfamily (MFS) profile domain-containing protein</fullName>
    </recommendedName>
</protein>
<dbReference type="eggNOG" id="COG0477">
    <property type="taxonomic scope" value="Bacteria"/>
</dbReference>
<dbReference type="OrthoDB" id="7375466at2"/>
<evidence type="ECO:0000256" key="5">
    <source>
        <dbReference type="ARBA" id="ARBA00022989"/>
    </source>
</evidence>
<evidence type="ECO:0000256" key="4">
    <source>
        <dbReference type="ARBA" id="ARBA00022692"/>
    </source>
</evidence>
<feature type="transmembrane region" description="Helical" evidence="7">
    <location>
        <begin position="417"/>
        <end position="434"/>
    </location>
</feature>
<dbReference type="SUPFAM" id="SSF103473">
    <property type="entry name" value="MFS general substrate transporter"/>
    <property type="match status" value="1"/>
</dbReference>
<keyword evidence="6 7" id="KW-0472">Membrane</keyword>
<feature type="transmembrane region" description="Helical" evidence="7">
    <location>
        <begin position="343"/>
        <end position="363"/>
    </location>
</feature>
<keyword evidence="2" id="KW-0813">Transport</keyword>
<feature type="transmembrane region" description="Helical" evidence="7">
    <location>
        <begin position="90"/>
        <end position="109"/>
    </location>
</feature>
<dbReference type="PRINTS" id="PR01036">
    <property type="entry name" value="TCRTETB"/>
</dbReference>
<keyword evidence="4 7" id="KW-0812">Transmembrane</keyword>
<feature type="transmembrane region" description="Helical" evidence="7">
    <location>
        <begin position="60"/>
        <end position="78"/>
    </location>
</feature>
<dbReference type="InterPro" id="IPR020846">
    <property type="entry name" value="MFS_dom"/>
</dbReference>
<evidence type="ECO:0000256" key="3">
    <source>
        <dbReference type="ARBA" id="ARBA00022475"/>
    </source>
</evidence>
<dbReference type="Gene3D" id="1.20.1720.10">
    <property type="entry name" value="Multidrug resistance protein D"/>
    <property type="match status" value="1"/>
</dbReference>
<feature type="transmembrane region" description="Helical" evidence="7">
    <location>
        <begin position="210"/>
        <end position="229"/>
    </location>
</feature>
<evidence type="ECO:0000313" key="9">
    <source>
        <dbReference type="EMBL" id="KGN40416.1"/>
    </source>
</evidence>
<keyword evidence="5 7" id="KW-1133">Transmembrane helix</keyword>
<comment type="caution">
    <text evidence="9">The sequence shown here is derived from an EMBL/GenBank/DDBJ whole genome shotgun (WGS) entry which is preliminary data.</text>
</comment>
<evidence type="ECO:0000259" key="8">
    <source>
        <dbReference type="PROSITE" id="PS50850"/>
    </source>
</evidence>
<feature type="transmembrane region" description="Helical" evidence="7">
    <location>
        <begin position="235"/>
        <end position="259"/>
    </location>
</feature>
<dbReference type="Gene3D" id="1.20.1250.20">
    <property type="entry name" value="MFS general substrate transporter like domains"/>
    <property type="match status" value="1"/>
</dbReference>
<accession>A0A0A0JXW0</accession>
<feature type="domain" description="Major facilitator superfamily (MFS) profile" evidence="8">
    <location>
        <begin position="24"/>
        <end position="472"/>
    </location>
</feature>
<feature type="transmembrane region" description="Helical" evidence="7">
    <location>
        <begin position="369"/>
        <end position="396"/>
    </location>
</feature>
<evidence type="ECO:0000256" key="1">
    <source>
        <dbReference type="ARBA" id="ARBA00004651"/>
    </source>
</evidence>
<feature type="transmembrane region" description="Helical" evidence="7">
    <location>
        <begin position="23"/>
        <end position="45"/>
    </location>
</feature>
<feature type="transmembrane region" description="Helical" evidence="7">
    <location>
        <begin position="315"/>
        <end position="336"/>
    </location>
</feature>
<dbReference type="RefSeq" id="WP_052113008.1">
    <property type="nucleotide sequence ID" value="NZ_AVPL01000041.1"/>
</dbReference>
<feature type="transmembrane region" description="Helical" evidence="7">
    <location>
        <begin position="280"/>
        <end position="303"/>
    </location>
</feature>
<dbReference type="GO" id="GO:0005886">
    <property type="term" value="C:plasma membrane"/>
    <property type="evidence" value="ECO:0007669"/>
    <property type="project" value="UniProtKB-SubCell"/>
</dbReference>
<comment type="subcellular location">
    <subcellularLocation>
        <location evidence="1">Cell membrane</location>
        <topology evidence="1">Multi-pass membrane protein</topology>
    </subcellularLocation>
</comment>
<evidence type="ECO:0000313" key="10">
    <source>
        <dbReference type="Proteomes" id="UP000030013"/>
    </source>
</evidence>
<dbReference type="Proteomes" id="UP000030013">
    <property type="component" value="Unassembled WGS sequence"/>
</dbReference>
<dbReference type="AlphaFoldDB" id="A0A0A0JXW0"/>
<dbReference type="PANTHER" id="PTHR42718:SF46">
    <property type="entry name" value="BLR6921 PROTEIN"/>
    <property type="match status" value="1"/>
</dbReference>
<organism evidence="9 10">
    <name type="scientific">Knoellia aerolata DSM 18566</name>
    <dbReference type="NCBI Taxonomy" id="1385519"/>
    <lineage>
        <taxon>Bacteria</taxon>
        <taxon>Bacillati</taxon>
        <taxon>Actinomycetota</taxon>
        <taxon>Actinomycetes</taxon>
        <taxon>Micrococcales</taxon>
        <taxon>Intrasporangiaceae</taxon>
        <taxon>Knoellia</taxon>
    </lineage>
</organism>
<dbReference type="InterPro" id="IPR036259">
    <property type="entry name" value="MFS_trans_sf"/>
</dbReference>
<feature type="transmembrane region" description="Helical" evidence="7">
    <location>
        <begin position="178"/>
        <end position="198"/>
    </location>
</feature>
<feature type="transmembrane region" description="Helical" evidence="7">
    <location>
        <begin position="148"/>
        <end position="166"/>
    </location>
</feature>
<dbReference type="Pfam" id="PF07690">
    <property type="entry name" value="MFS_1"/>
    <property type="match status" value="1"/>
</dbReference>
<evidence type="ECO:0000256" key="7">
    <source>
        <dbReference type="SAM" id="Phobius"/>
    </source>
</evidence>
<sequence>MDLLDSHPPGHARATGGTPSRRGLLGVLLVAQLMVILDISAVNVALPDMAEELELAGGDVGWVITSYSMIFGSLLLLGGRATDLLGRRRVFLAGLAVFTVASLVSALSLSAPMLFAARAGQGLGAAMLSPAALSIITTAFQGKERAKALGAWGAVGGAGAAAGVLLGGVLTDVADWRAIFYINLPIGVALAVATLRVAPADPARPKWRGLDLRGATLATVSLAAVLYATSQAGSAGWASAQTLGLGLAGAVGLAGFAALERRTGQPLLRVERLTDRAVGGGFVMMLMASAVLFGMFLLSSLYLQNMLGTGPLQTGLAFLPVAIAAGVGAHVGSQLVNRLGVRVPMAGAFAAVAVGMLLLTAGAGRSGSYMVSLLPGMVLGGLGLGVVLVGVAFAVLTGARDDESGMLSGLNTTGHEVGGSFGVAVLVSIATAAAESGSSPIGASGFADAFLAAAVLAALGSLTALVVLPSARTFLPQLRLAPAPIGMH</sequence>
<feature type="transmembrane region" description="Helical" evidence="7">
    <location>
        <begin position="115"/>
        <end position="136"/>
    </location>
</feature>
<name>A0A0A0JXW0_9MICO</name>